<gene>
    <name evidence="2" type="ORF">GEV02_03640</name>
</gene>
<dbReference type="RefSeq" id="WP_152836556.1">
    <property type="nucleotide sequence ID" value="NZ_WHUG01000001.1"/>
</dbReference>
<reference evidence="2 3" key="1">
    <citation type="submission" date="2019-10" db="EMBL/GenBank/DDBJ databases">
        <title>Two novel species isolated from a subtropical stream in China.</title>
        <authorList>
            <person name="Lu H."/>
        </authorList>
    </citation>
    <scope>NUCLEOTIDE SEQUENCE [LARGE SCALE GENOMIC DNA]</scope>
    <source>
        <strain evidence="2 3">FT29W</strain>
    </source>
</reference>
<proteinExistence type="predicted"/>
<dbReference type="AlphaFoldDB" id="A0A6A7MWX6"/>
<name>A0A6A7MWX6_9BURK</name>
<dbReference type="EMBL" id="WHUG01000001">
    <property type="protein sequence ID" value="MQA37231.1"/>
    <property type="molecule type" value="Genomic_DNA"/>
</dbReference>
<organism evidence="2 3">
    <name type="scientific">Rugamonas aquatica</name>
    <dbReference type="NCBI Taxonomy" id="2743357"/>
    <lineage>
        <taxon>Bacteria</taxon>
        <taxon>Pseudomonadati</taxon>
        <taxon>Pseudomonadota</taxon>
        <taxon>Betaproteobacteria</taxon>
        <taxon>Burkholderiales</taxon>
        <taxon>Oxalobacteraceae</taxon>
        <taxon>Telluria group</taxon>
        <taxon>Rugamonas</taxon>
    </lineage>
</organism>
<protein>
    <recommendedName>
        <fullName evidence="4">DUF3142 domain-containing protein</fullName>
    </recommendedName>
</protein>
<evidence type="ECO:0000256" key="1">
    <source>
        <dbReference type="SAM" id="SignalP"/>
    </source>
</evidence>
<evidence type="ECO:0000313" key="3">
    <source>
        <dbReference type="Proteomes" id="UP000440498"/>
    </source>
</evidence>
<sequence>MPSLLIRLALCALLLCPCAARAQAVAWLWDEALLPAWSAPEAAILHRHILLTGDTARTRPRMRQPAVPAATRVTPVLHVEVSTVNPPQNIEASRAMIVQALLDAAAISTSGWVQLDMEAKPSQREFYRSLVKQLRAALPPHIKLSVTALAWWCRSPAWLDGLAADEVVPMFFRMGRDSADMRAIVEQSPATLHASCRAGSAGFSPQEPFAPQVAARYHKTYWFDRYAWKRAGADLSPLSRSTP</sequence>
<accession>A0A6A7MWX6</accession>
<comment type="caution">
    <text evidence="2">The sequence shown here is derived from an EMBL/GenBank/DDBJ whole genome shotgun (WGS) entry which is preliminary data.</text>
</comment>
<keyword evidence="1" id="KW-0732">Signal</keyword>
<feature type="chain" id="PRO_5025581665" description="DUF3142 domain-containing protein" evidence="1">
    <location>
        <begin position="23"/>
        <end position="243"/>
    </location>
</feature>
<feature type="signal peptide" evidence="1">
    <location>
        <begin position="1"/>
        <end position="22"/>
    </location>
</feature>
<keyword evidence="3" id="KW-1185">Reference proteome</keyword>
<evidence type="ECO:0008006" key="4">
    <source>
        <dbReference type="Google" id="ProtNLM"/>
    </source>
</evidence>
<dbReference type="Proteomes" id="UP000440498">
    <property type="component" value="Unassembled WGS sequence"/>
</dbReference>
<evidence type="ECO:0000313" key="2">
    <source>
        <dbReference type="EMBL" id="MQA37231.1"/>
    </source>
</evidence>